<proteinExistence type="predicted"/>
<keyword evidence="2" id="KW-0472">Membrane</keyword>
<feature type="non-terminal residue" evidence="3">
    <location>
        <position position="1"/>
    </location>
</feature>
<dbReference type="AlphaFoldDB" id="A0A1Y1IT38"/>
<dbReference type="EMBL" id="DF238339">
    <property type="protein sequence ID" value="GAQ93252.1"/>
    <property type="molecule type" value="Genomic_DNA"/>
</dbReference>
<feature type="transmembrane region" description="Helical" evidence="2">
    <location>
        <begin position="397"/>
        <end position="421"/>
    </location>
</feature>
<feature type="region of interest" description="Disordered" evidence="1">
    <location>
        <begin position="640"/>
        <end position="745"/>
    </location>
</feature>
<keyword evidence="2" id="KW-1133">Transmembrane helix</keyword>
<keyword evidence="2" id="KW-0812">Transmembrane</keyword>
<feature type="compositionally biased region" description="Basic and acidic residues" evidence="1">
    <location>
        <begin position="712"/>
        <end position="722"/>
    </location>
</feature>
<feature type="compositionally biased region" description="Low complexity" evidence="1">
    <location>
        <begin position="682"/>
        <end position="696"/>
    </location>
</feature>
<feature type="compositionally biased region" description="Gly residues" evidence="1">
    <location>
        <begin position="724"/>
        <end position="743"/>
    </location>
</feature>
<evidence type="ECO:0000256" key="2">
    <source>
        <dbReference type="SAM" id="Phobius"/>
    </source>
</evidence>
<feature type="transmembrane region" description="Helical" evidence="2">
    <location>
        <begin position="323"/>
        <end position="340"/>
    </location>
</feature>
<protein>
    <submittedName>
        <fullName evidence="3">Uncharacterized protein</fullName>
    </submittedName>
</protein>
<feature type="compositionally biased region" description="Gly residues" evidence="1">
    <location>
        <begin position="697"/>
        <end position="710"/>
    </location>
</feature>
<keyword evidence="4" id="KW-1185">Reference proteome</keyword>
<evidence type="ECO:0000313" key="3">
    <source>
        <dbReference type="EMBL" id="GAQ93252.1"/>
    </source>
</evidence>
<evidence type="ECO:0000256" key="1">
    <source>
        <dbReference type="SAM" id="MobiDB-lite"/>
    </source>
</evidence>
<sequence length="785" mass="86181">AVVKAIEDAWTLDQCLAAQIHCKIGHSEKWQFLINLLSKTYNSVEKQWVRRKILGKGSKVYLPLLKSKNQVNAHRAALHAIIPLIQNEDGTACWTELPQQIVEAVRLDRERGYLRSNRELLRDFLWLHWGGDAAGWLRGTSHSIWGFKLLGNNRVVTHSPKDMRVALTFEGKDKYSTYLEYLQPFLEPMQTMTTEGLQVENTHYTVNQTLGADYVLMSELLGHSGASSLTGCCFCEEHKDNYGKTHVVNGRRVPLTATPRTTESMAAAAHRPWTTGPGVECPYCHEQFPNQEAVDASQPPQTKGETKKFQQSHAGMRFGTPPIFRFPISAYAICILHLLLRLMAITFHQTIAVNLNTPEKTDAVNALIKALHLGCKKLEQRTASGDKKKDTTDINFIGRWVGLTFVLCAFCVCVCSLAPVLRASSPPSFAAPLLLHAPAPCYSMLHAVSFCYAEVLRPLHNPGDDDEREAKSIVVQDRAVAYVHSFSSQLGADLATLYMHLGMVHVPDMVRRFAINFSDMSQQFVEHKLKEGKTDMQLFTNKRLVDERQQKGRNLQVMAKGRERLALEQTVAMPLSRNERRFIGDGEKVAEQAIERAERRGQLPSRSKAQLESKLEKLGPDHIARVYTGYVEIVEKLAFADSEESPGEQSSARLRVESENRTPGGLEGLGGDSHQGEEAGLEEPAAAGVGESNGPARGEGGGEGRGGGAGARDAEGVAERGRGRGTSTGTGRGAEGRGAGRGPLEGALALEGGALAVEEGAEAARGESPLLQGQFRVRKIALDNK</sequence>
<dbReference type="Proteomes" id="UP000054558">
    <property type="component" value="Unassembled WGS sequence"/>
</dbReference>
<name>A0A1Y1IT38_KLENI</name>
<dbReference type="PANTHER" id="PTHR31424:SF3">
    <property type="entry name" value="RING-TYPE DOMAIN-CONTAINING PROTEIN"/>
    <property type="match status" value="1"/>
</dbReference>
<evidence type="ECO:0000313" key="4">
    <source>
        <dbReference type="Proteomes" id="UP000054558"/>
    </source>
</evidence>
<dbReference type="PANTHER" id="PTHR31424">
    <property type="entry name" value="PROTEIN CBG23806"/>
    <property type="match status" value="1"/>
</dbReference>
<organism evidence="3 4">
    <name type="scientific">Klebsormidium nitens</name>
    <name type="common">Green alga</name>
    <name type="synonym">Ulothrix nitens</name>
    <dbReference type="NCBI Taxonomy" id="105231"/>
    <lineage>
        <taxon>Eukaryota</taxon>
        <taxon>Viridiplantae</taxon>
        <taxon>Streptophyta</taxon>
        <taxon>Klebsormidiophyceae</taxon>
        <taxon>Klebsormidiales</taxon>
        <taxon>Klebsormidiaceae</taxon>
        <taxon>Klebsormidium</taxon>
    </lineage>
</organism>
<dbReference type="OMA" id="QVENTHY"/>
<accession>A0A1Y1IT38</accession>
<reference evidence="3 4" key="1">
    <citation type="journal article" date="2014" name="Nat. Commun.">
        <title>Klebsormidium flaccidum genome reveals primary factors for plant terrestrial adaptation.</title>
        <authorList>
            <person name="Hori K."/>
            <person name="Maruyama F."/>
            <person name="Fujisawa T."/>
            <person name="Togashi T."/>
            <person name="Yamamoto N."/>
            <person name="Seo M."/>
            <person name="Sato S."/>
            <person name="Yamada T."/>
            <person name="Mori H."/>
            <person name="Tajima N."/>
            <person name="Moriyama T."/>
            <person name="Ikeuchi M."/>
            <person name="Watanabe M."/>
            <person name="Wada H."/>
            <person name="Kobayashi K."/>
            <person name="Saito M."/>
            <person name="Masuda T."/>
            <person name="Sasaki-Sekimoto Y."/>
            <person name="Mashiguchi K."/>
            <person name="Awai K."/>
            <person name="Shimojima M."/>
            <person name="Masuda S."/>
            <person name="Iwai M."/>
            <person name="Nobusawa T."/>
            <person name="Narise T."/>
            <person name="Kondo S."/>
            <person name="Saito H."/>
            <person name="Sato R."/>
            <person name="Murakawa M."/>
            <person name="Ihara Y."/>
            <person name="Oshima-Yamada Y."/>
            <person name="Ohtaka K."/>
            <person name="Satoh M."/>
            <person name="Sonobe K."/>
            <person name="Ishii M."/>
            <person name="Ohtani R."/>
            <person name="Kanamori-Sato M."/>
            <person name="Honoki R."/>
            <person name="Miyazaki D."/>
            <person name="Mochizuki H."/>
            <person name="Umetsu J."/>
            <person name="Higashi K."/>
            <person name="Shibata D."/>
            <person name="Kamiya Y."/>
            <person name="Sato N."/>
            <person name="Nakamura Y."/>
            <person name="Tabata S."/>
            <person name="Ida S."/>
            <person name="Kurokawa K."/>
            <person name="Ohta H."/>
        </authorList>
    </citation>
    <scope>NUCLEOTIDE SEQUENCE [LARGE SCALE GENOMIC DNA]</scope>
    <source>
        <strain evidence="3 4">NIES-2285</strain>
    </source>
</reference>
<gene>
    <name evidence="3" type="ORF">KFL_013900010</name>
</gene>